<dbReference type="EMBL" id="BK015689">
    <property type="protein sequence ID" value="DAE20097.1"/>
    <property type="molecule type" value="Genomic_DNA"/>
</dbReference>
<organism evidence="1">
    <name type="scientific">CrAss-like virus sp. ctYsL76</name>
    <dbReference type="NCBI Taxonomy" id="2826826"/>
    <lineage>
        <taxon>Viruses</taxon>
        <taxon>Duplodnaviria</taxon>
        <taxon>Heunggongvirae</taxon>
        <taxon>Uroviricota</taxon>
        <taxon>Caudoviricetes</taxon>
        <taxon>Crassvirales</taxon>
    </lineage>
</organism>
<protein>
    <submittedName>
        <fullName evidence="1">ESSB PROTEIN, MEMBRANE SECRETION, ESS.05A</fullName>
    </submittedName>
</protein>
<proteinExistence type="predicted"/>
<name>A0A8S5QMR2_9CAUD</name>
<sequence>MDLYNFSQYKISDNNICIINSYRYKSKIEMKEILFYLKTLHPDNIVFTRSINSLIRE</sequence>
<reference evidence="1" key="1">
    <citation type="journal article" date="2021" name="Proc. Natl. Acad. Sci. U.S.A.">
        <title>A Catalog of Tens of Thousands of Viruses from Human Metagenomes Reveals Hidden Associations with Chronic Diseases.</title>
        <authorList>
            <person name="Tisza M.J."/>
            <person name="Buck C.B."/>
        </authorList>
    </citation>
    <scope>NUCLEOTIDE SEQUENCE</scope>
    <source>
        <strain evidence="1">CtYsL76</strain>
    </source>
</reference>
<evidence type="ECO:0000313" key="1">
    <source>
        <dbReference type="EMBL" id="DAE20097.1"/>
    </source>
</evidence>
<accession>A0A8S5QMR2</accession>